<evidence type="ECO:0000313" key="4">
    <source>
        <dbReference type="Proteomes" id="UP001153269"/>
    </source>
</evidence>
<dbReference type="Proteomes" id="UP001153269">
    <property type="component" value="Unassembled WGS sequence"/>
</dbReference>
<evidence type="ECO:0000256" key="2">
    <source>
        <dbReference type="SAM" id="MobiDB-lite"/>
    </source>
</evidence>
<dbReference type="OrthoDB" id="5239630at2759"/>
<organism evidence="3 4">
    <name type="scientific">Pleuronectes platessa</name>
    <name type="common">European plaice</name>
    <dbReference type="NCBI Taxonomy" id="8262"/>
    <lineage>
        <taxon>Eukaryota</taxon>
        <taxon>Metazoa</taxon>
        <taxon>Chordata</taxon>
        <taxon>Craniata</taxon>
        <taxon>Vertebrata</taxon>
        <taxon>Euteleostomi</taxon>
        <taxon>Actinopterygii</taxon>
        <taxon>Neopterygii</taxon>
        <taxon>Teleostei</taxon>
        <taxon>Neoteleostei</taxon>
        <taxon>Acanthomorphata</taxon>
        <taxon>Carangaria</taxon>
        <taxon>Pleuronectiformes</taxon>
        <taxon>Pleuronectoidei</taxon>
        <taxon>Pleuronectidae</taxon>
        <taxon>Pleuronectes</taxon>
    </lineage>
</organism>
<dbReference type="PANTHER" id="PTHR16967:SF1">
    <property type="entry name" value="LEYDIG CELL TUMOR 10 KDA PROTEIN HOMOLOG"/>
    <property type="match status" value="1"/>
</dbReference>
<name>A0A9N7TYZ9_PLEPL</name>
<dbReference type="Pfam" id="PF09495">
    <property type="entry name" value="DUF2462"/>
    <property type="match status" value="1"/>
</dbReference>
<protein>
    <recommendedName>
        <fullName evidence="5">Leydig cell tumor 10 kDa protein homolog</fullName>
    </recommendedName>
</protein>
<gene>
    <name evidence="3" type="ORF">PLEPLA_LOCUS9239</name>
</gene>
<comment type="caution">
    <text evidence="3">The sequence shown here is derived from an EMBL/GenBank/DDBJ whole genome shotgun (WGS) entry which is preliminary data.</text>
</comment>
<feature type="compositionally biased region" description="Basic residues" evidence="2">
    <location>
        <begin position="14"/>
        <end position="39"/>
    </location>
</feature>
<evidence type="ECO:0008006" key="5">
    <source>
        <dbReference type="Google" id="ProtNLM"/>
    </source>
</evidence>
<dbReference type="AlphaFoldDB" id="A0A9N7TYZ9"/>
<evidence type="ECO:0000256" key="1">
    <source>
        <dbReference type="ARBA" id="ARBA00006802"/>
    </source>
</evidence>
<proteinExistence type="inferred from homology"/>
<evidence type="ECO:0000313" key="3">
    <source>
        <dbReference type="EMBL" id="CAB1421357.1"/>
    </source>
</evidence>
<dbReference type="EMBL" id="CADEAL010000519">
    <property type="protein sequence ID" value="CAB1421357.1"/>
    <property type="molecule type" value="Genomic_DNA"/>
</dbReference>
<keyword evidence="4" id="KW-1185">Reference proteome</keyword>
<comment type="similarity">
    <text evidence="1">Belongs to the UPF0390 family.</text>
</comment>
<dbReference type="InterPro" id="IPR019034">
    <property type="entry name" value="UPF0390"/>
</dbReference>
<feature type="region of interest" description="Disordered" evidence="2">
    <location>
        <begin position="1"/>
        <end position="42"/>
    </location>
</feature>
<dbReference type="PANTHER" id="PTHR16967">
    <property type="entry name" value="LEYDIG CELL TUMOR 10 KDA PROTEIN HOMOLOG"/>
    <property type="match status" value="1"/>
</dbReference>
<sequence length="97" mass="10651">MAQGSLKFKEKRPASTKKPHHNKQKGPKKGARTIAPKKSHVVEQQKLKKCLEVAIRNNIEREVTHKASTSLHKPLSVVKGAEVQSKPGAVRPATSSK</sequence>
<reference evidence="3" key="1">
    <citation type="submission" date="2020-03" db="EMBL/GenBank/DDBJ databases">
        <authorList>
            <person name="Weist P."/>
        </authorList>
    </citation>
    <scope>NUCLEOTIDE SEQUENCE</scope>
</reference>
<accession>A0A9N7TYZ9</accession>
<feature type="region of interest" description="Disordered" evidence="2">
    <location>
        <begin position="78"/>
        <end position="97"/>
    </location>
</feature>